<name>A0A1S2M3Y5_9BACI</name>
<evidence type="ECO:0000313" key="11">
    <source>
        <dbReference type="Proteomes" id="UP000180175"/>
    </source>
</evidence>
<keyword evidence="5" id="KW-0067">ATP-binding</keyword>
<evidence type="ECO:0000256" key="4">
    <source>
        <dbReference type="ARBA" id="ARBA00022777"/>
    </source>
</evidence>
<evidence type="ECO:0000256" key="2">
    <source>
        <dbReference type="ARBA" id="ARBA00022679"/>
    </source>
</evidence>
<accession>A0A1S2M3Y5</accession>
<evidence type="ECO:0000313" key="10">
    <source>
        <dbReference type="EMBL" id="QOY35368.1"/>
    </source>
</evidence>
<reference evidence="9 11" key="1">
    <citation type="submission" date="2016-10" db="EMBL/GenBank/DDBJ databases">
        <title>Draft genome sequences of four alkaliphilic bacteria belonging to the Anaerobacillus genus.</title>
        <authorList>
            <person name="Bassil N.M."/>
            <person name="Lloyd J.R."/>
        </authorList>
    </citation>
    <scope>NUCLEOTIDE SEQUENCE [LARGE SCALE GENOMIC DNA]</scope>
    <source>
        <strain evidence="9 11">NB2006</strain>
    </source>
</reference>
<reference evidence="10" key="4">
    <citation type="submission" date="2020-10" db="EMBL/GenBank/DDBJ databases">
        <authorList>
            <person name="Bassil N.M."/>
            <person name="Lloyd J.R."/>
        </authorList>
    </citation>
    <scope>NUCLEOTIDE SEQUENCE</scope>
    <source>
        <strain evidence="10">NB2006</strain>
    </source>
</reference>
<keyword evidence="4" id="KW-0418">Kinase</keyword>
<dbReference type="InterPro" id="IPR042213">
    <property type="entry name" value="NBD_C_sf"/>
</dbReference>
<evidence type="ECO:0000256" key="3">
    <source>
        <dbReference type="ARBA" id="ARBA00022741"/>
    </source>
</evidence>
<dbReference type="KEGG" id="aia:AWH56_022190"/>
<dbReference type="EMBL" id="CP063356">
    <property type="protein sequence ID" value="QOY35368.1"/>
    <property type="molecule type" value="Genomic_DNA"/>
</dbReference>
<reference evidence="10 11" key="2">
    <citation type="journal article" date="2017" name="Genome Announc.">
        <title>Draft Genome Sequences of Four Alkaliphilic Bacteria Belonging to the Anaerobacillus Genus.</title>
        <authorList>
            <person name="Bassil N.M."/>
            <person name="Lloyd J.R."/>
        </authorList>
    </citation>
    <scope>NUCLEOTIDE SEQUENCE [LARGE SCALE GENOMIC DNA]</scope>
    <source>
        <strain evidence="10 11">NB2006</strain>
    </source>
</reference>
<dbReference type="GO" id="GO:0005524">
    <property type="term" value="F:ATP binding"/>
    <property type="evidence" value="ECO:0007669"/>
    <property type="project" value="UniProtKB-KW"/>
</dbReference>
<dbReference type="RefSeq" id="WP_071316826.1">
    <property type="nucleotide sequence ID" value="NZ_CP063356.2"/>
</dbReference>
<keyword evidence="3" id="KW-0547">Nucleotide-binding</keyword>
<evidence type="ECO:0000256" key="6">
    <source>
        <dbReference type="ARBA" id="ARBA00023277"/>
    </source>
</evidence>
<organism evidence="9 11">
    <name type="scientific">Anaerobacillus isosaccharinicus</name>
    <dbReference type="NCBI Taxonomy" id="1532552"/>
    <lineage>
        <taxon>Bacteria</taxon>
        <taxon>Bacillati</taxon>
        <taxon>Bacillota</taxon>
        <taxon>Bacilli</taxon>
        <taxon>Bacillales</taxon>
        <taxon>Bacillaceae</taxon>
        <taxon>Anaerobacillus</taxon>
    </lineage>
</organism>
<feature type="domain" description="Four-carbon acid sugar kinase N-terminal" evidence="7">
    <location>
        <begin position="37"/>
        <end position="277"/>
    </location>
</feature>
<keyword evidence="2" id="KW-0808">Transferase</keyword>
<dbReference type="AlphaFoldDB" id="A0A1S2M3Y5"/>
<dbReference type="Gene3D" id="3.40.50.10840">
    <property type="entry name" value="Putative sugar-binding, N-terminal domain"/>
    <property type="match status" value="1"/>
</dbReference>
<dbReference type="Proteomes" id="UP000180175">
    <property type="component" value="Chromosome"/>
</dbReference>
<evidence type="ECO:0000256" key="5">
    <source>
        <dbReference type="ARBA" id="ARBA00022840"/>
    </source>
</evidence>
<evidence type="ECO:0000259" key="7">
    <source>
        <dbReference type="Pfam" id="PF07005"/>
    </source>
</evidence>
<dbReference type="InterPro" id="IPR010737">
    <property type="entry name" value="4-carb_acid_sugar_kinase_N"/>
</dbReference>
<reference evidence="10 11" key="3">
    <citation type="journal article" date="2019" name="Int. J. Syst. Evol. Microbiol.">
        <title>Anaerobacillus isosaccharinicus sp. nov., an alkaliphilic bacterium which degrades isosaccharinic acid.</title>
        <authorList>
            <person name="Bassil N.M."/>
            <person name="Lloyd J.R."/>
        </authorList>
    </citation>
    <scope>NUCLEOTIDE SEQUENCE [LARGE SCALE GENOMIC DNA]</scope>
    <source>
        <strain evidence="10 11">NB2006</strain>
    </source>
</reference>
<dbReference type="Pfam" id="PF17042">
    <property type="entry name" value="NBD_C"/>
    <property type="match status" value="1"/>
</dbReference>
<dbReference type="EMBL" id="LQXD01000078">
    <property type="protein sequence ID" value="OIJ19492.1"/>
    <property type="molecule type" value="Genomic_DNA"/>
</dbReference>
<sequence>MKTVYLANEIIHSFLPIDERKVQNNWNAVRSSFTHKIIVLDDDPTGVQTVHGISVYTDWDEDTIEQGFREEGQMFFILTNSRAFTSKETEQVHRDIAQRVENISAKLGKPYLIISRGDSTLRGHYPLETEVLRSTIEENSGSKVDGEVILPFFKEGGRLTVDNTHFVQQGDVLVPAGNTEFAKDRTFGYSKSHLGEWIEEKTKGTYRKEDVTYISLTTLRSLDYEEIVRQLLQVNNFGKVVVNAIEEADVRIFTTALLHAILKGKRFIFRTAAAFTKVVGDISSRPLLSREELISEGNDNGGLIIVGSHVQKTTDQLNELKTLSSLHFIEFDAHLVLNKEAFKAEVERVRLEAERKVGAGITTVIFTKRERLDLGVGMEEQELKLSVEISDAVTSIVRNFSVRPNYLIAKGGITSSDVGTKGLCVKRATVAGQIAPGIPVWKTGEESTFPHIPYVIFPGNVGAITTLRDVVVTLESK</sequence>
<proteinExistence type="inferred from homology"/>
<dbReference type="InterPro" id="IPR037051">
    <property type="entry name" value="4-carb_acid_sugar_kinase_N_sf"/>
</dbReference>
<comment type="similarity">
    <text evidence="1">Belongs to the four-carbon acid sugar kinase family.</text>
</comment>
<protein>
    <submittedName>
        <fullName evidence="9">Hydroxyacid dehydrogenase</fullName>
    </submittedName>
</protein>
<dbReference type="Pfam" id="PF07005">
    <property type="entry name" value="SBD_N"/>
    <property type="match status" value="1"/>
</dbReference>
<evidence type="ECO:0000259" key="8">
    <source>
        <dbReference type="Pfam" id="PF17042"/>
    </source>
</evidence>
<dbReference type="InterPro" id="IPR031475">
    <property type="entry name" value="NBD_C"/>
</dbReference>
<keyword evidence="6" id="KW-0119">Carbohydrate metabolism</keyword>
<dbReference type="SUPFAM" id="SSF142764">
    <property type="entry name" value="YgbK-like"/>
    <property type="match status" value="1"/>
</dbReference>
<dbReference type="Gene3D" id="3.40.980.20">
    <property type="entry name" value="Four-carbon acid sugar kinase, nucleotide binding domain"/>
    <property type="match status" value="1"/>
</dbReference>
<dbReference type="GO" id="GO:0016301">
    <property type="term" value="F:kinase activity"/>
    <property type="evidence" value="ECO:0007669"/>
    <property type="project" value="UniProtKB-KW"/>
</dbReference>
<dbReference type="OrthoDB" id="153193at2"/>
<evidence type="ECO:0000256" key="1">
    <source>
        <dbReference type="ARBA" id="ARBA00005715"/>
    </source>
</evidence>
<keyword evidence="11" id="KW-1185">Reference proteome</keyword>
<feature type="domain" description="Four-carbon acid sugar kinase nucleotide binding" evidence="8">
    <location>
        <begin position="303"/>
        <end position="467"/>
    </location>
</feature>
<gene>
    <name evidence="10" type="ORF">AWH56_022190</name>
    <name evidence="9" type="ORF">AWH56_09000</name>
</gene>
<evidence type="ECO:0000313" key="9">
    <source>
        <dbReference type="EMBL" id="OIJ19492.1"/>
    </source>
</evidence>